<feature type="transmembrane region" description="Helical" evidence="6">
    <location>
        <begin position="83"/>
        <end position="101"/>
    </location>
</feature>
<dbReference type="InterPro" id="IPR001851">
    <property type="entry name" value="ABC_transp_permease"/>
</dbReference>
<dbReference type="GO" id="GO:0005886">
    <property type="term" value="C:plasma membrane"/>
    <property type="evidence" value="ECO:0007669"/>
    <property type="project" value="UniProtKB-SubCell"/>
</dbReference>
<comment type="subcellular location">
    <subcellularLocation>
        <location evidence="1">Cell membrane</location>
        <topology evidence="1">Multi-pass membrane protein</topology>
    </subcellularLocation>
</comment>
<keyword evidence="3 6" id="KW-0812">Transmembrane</keyword>
<evidence type="ECO:0000256" key="4">
    <source>
        <dbReference type="ARBA" id="ARBA00022989"/>
    </source>
</evidence>
<dbReference type="AlphaFoldDB" id="A0A2T6A4D5"/>
<evidence type="ECO:0000256" key="1">
    <source>
        <dbReference type="ARBA" id="ARBA00004651"/>
    </source>
</evidence>
<dbReference type="EMBL" id="QBKN01000042">
    <property type="protein sequence ID" value="PTX38667.1"/>
    <property type="molecule type" value="Genomic_DNA"/>
</dbReference>
<dbReference type="PANTHER" id="PTHR30482:SF10">
    <property type="entry name" value="HIGH-AFFINITY BRANCHED-CHAIN AMINO ACID TRANSPORT PROTEIN BRAE"/>
    <property type="match status" value="1"/>
</dbReference>
<reference evidence="7 8" key="1">
    <citation type="submission" date="2018-04" db="EMBL/GenBank/DDBJ databases">
        <title>Genomic Encyclopedia of Archaeal and Bacterial Type Strains, Phase II (KMG-II): from individual species to whole genera.</title>
        <authorList>
            <person name="Goeker M."/>
        </authorList>
    </citation>
    <scope>NUCLEOTIDE SEQUENCE [LARGE SCALE GENOMIC DNA]</scope>
    <source>
        <strain evidence="7 8">DSM 29329</strain>
    </source>
</reference>
<protein>
    <submittedName>
        <fullName evidence="7">Amino acid/amide ABC transporter membrane protein 2 (HAAT family)</fullName>
    </submittedName>
</protein>
<name>A0A2T6A4D5_9RHOB</name>
<dbReference type="Proteomes" id="UP000244069">
    <property type="component" value="Unassembled WGS sequence"/>
</dbReference>
<feature type="transmembrane region" description="Helical" evidence="6">
    <location>
        <begin position="29"/>
        <end position="48"/>
    </location>
</feature>
<feature type="transmembrane region" description="Helical" evidence="6">
    <location>
        <begin position="283"/>
        <end position="302"/>
    </location>
</feature>
<evidence type="ECO:0000256" key="2">
    <source>
        <dbReference type="ARBA" id="ARBA00022475"/>
    </source>
</evidence>
<evidence type="ECO:0000313" key="7">
    <source>
        <dbReference type="EMBL" id="PTX38667.1"/>
    </source>
</evidence>
<evidence type="ECO:0000256" key="3">
    <source>
        <dbReference type="ARBA" id="ARBA00022692"/>
    </source>
</evidence>
<gene>
    <name evidence="7" type="ORF">C8N44_1425</name>
</gene>
<dbReference type="OrthoDB" id="9810505at2"/>
<feature type="transmembrane region" description="Helical" evidence="6">
    <location>
        <begin position="211"/>
        <end position="232"/>
    </location>
</feature>
<dbReference type="RefSeq" id="WP_107978761.1">
    <property type="nucleotide sequence ID" value="NZ_BMEZ01000042.1"/>
</dbReference>
<keyword evidence="5 6" id="KW-0472">Membrane</keyword>
<comment type="caution">
    <text evidence="7">The sequence shown here is derived from an EMBL/GenBank/DDBJ whole genome shotgun (WGS) entry which is preliminary data.</text>
</comment>
<dbReference type="InterPro" id="IPR043428">
    <property type="entry name" value="LivM-like"/>
</dbReference>
<accession>A0A2T6A4D5</accession>
<dbReference type="PANTHER" id="PTHR30482">
    <property type="entry name" value="HIGH-AFFINITY BRANCHED-CHAIN AMINO ACID TRANSPORT SYSTEM PERMEASE"/>
    <property type="match status" value="1"/>
</dbReference>
<proteinExistence type="predicted"/>
<keyword evidence="2" id="KW-1003">Cell membrane</keyword>
<organism evidence="7 8">
    <name type="scientific">Allosediminivita pacifica</name>
    <dbReference type="NCBI Taxonomy" id="1267769"/>
    <lineage>
        <taxon>Bacteria</taxon>
        <taxon>Pseudomonadati</taxon>
        <taxon>Pseudomonadota</taxon>
        <taxon>Alphaproteobacteria</taxon>
        <taxon>Rhodobacterales</taxon>
        <taxon>Paracoccaceae</taxon>
        <taxon>Allosediminivita</taxon>
    </lineage>
</organism>
<evidence type="ECO:0000256" key="5">
    <source>
        <dbReference type="ARBA" id="ARBA00023136"/>
    </source>
</evidence>
<feature type="transmembrane region" description="Helical" evidence="6">
    <location>
        <begin position="60"/>
        <end position="77"/>
    </location>
</feature>
<keyword evidence="8" id="KW-1185">Reference proteome</keyword>
<dbReference type="Pfam" id="PF02653">
    <property type="entry name" value="BPD_transp_2"/>
    <property type="match status" value="1"/>
</dbReference>
<feature type="transmembrane region" description="Helical" evidence="6">
    <location>
        <begin position="244"/>
        <end position="271"/>
    </location>
</feature>
<keyword evidence="4 6" id="KW-1133">Transmembrane helix</keyword>
<evidence type="ECO:0000256" key="6">
    <source>
        <dbReference type="SAM" id="Phobius"/>
    </source>
</evidence>
<dbReference type="CDD" id="cd06581">
    <property type="entry name" value="TM_PBP1_LivM_like"/>
    <property type="match status" value="1"/>
</dbReference>
<evidence type="ECO:0000313" key="8">
    <source>
        <dbReference type="Proteomes" id="UP000244069"/>
    </source>
</evidence>
<dbReference type="GO" id="GO:0015658">
    <property type="term" value="F:branched-chain amino acid transmembrane transporter activity"/>
    <property type="evidence" value="ECO:0007669"/>
    <property type="project" value="InterPro"/>
</dbReference>
<feature type="transmembrane region" description="Helical" evidence="6">
    <location>
        <begin position="158"/>
        <end position="177"/>
    </location>
</feature>
<sequence>MKRSLLILAVIAIAAILLGLALDPRSYGVRVLCLILMAAALGQAWNIVGGLANQISLGHAAFFGIGAYTSTVLQVQFELTPWIGMPIGAVLAAVAAGAIALPTMRLKGPYFALATLAFGEICRIGAQAMSGVTGGPQGLSVPFYGDSLAMMQFRQPGAYVPLFAALFFLVSAVFAVMSHGRLGYMLRAVRENEEAAEVTGIDTVRIKLTGAIISAACTALVGGLFAQFTFFIDPDTVFSTTEISIRAALIAIVGGVGLLWGPIVGALFVVLVEEFLNSTLSDALPGISPFLFGVALVVIVIARPEGLVSFRHLVTDRFGKKGKEA</sequence>